<protein>
    <submittedName>
        <fullName evidence="1">Uncharacterized protein</fullName>
    </submittedName>
</protein>
<dbReference type="EMBL" id="PP179330">
    <property type="protein sequence ID" value="XAI70975.1"/>
    <property type="molecule type" value="Genomic_DNA"/>
</dbReference>
<proteinExistence type="predicted"/>
<name>A0AAU6W3S6_9CAUD</name>
<accession>A0AAU6W3S6</accession>
<evidence type="ECO:0000313" key="1">
    <source>
        <dbReference type="EMBL" id="XAI70975.1"/>
    </source>
</evidence>
<gene>
    <name evidence="1" type="ORF">Ghuch01_00025</name>
</gene>
<sequence length="161" mass="18433">MNNSEVRAHLRKGELAVTVLETLGYRFETDPANSNRTIWVAPEPTPEDTVAKAVKDLIETQTKAGIDVFKRSLEHDKHGPNWHLVKDLKGKTFRIRPENIPLAHPLRGYGVNHFRGVNYVATDIRYERSPHYTGYTVCFEFKTRPYTPEVVRLPLSCAAFQ</sequence>
<reference evidence="1" key="1">
    <citation type="journal article" date="2024" name="J. Gen. Virol.">
        <title>Novel phages of Pseudomonas syringae unveil numerous potential auxiliary metabolic genes.</title>
        <authorList>
            <person name="Feltin C."/>
            <person name="Garneau J.R."/>
            <person name="Morris C.E."/>
            <person name="Berard A."/>
            <person name="Torres-Barcelo C."/>
        </authorList>
    </citation>
    <scope>NUCLEOTIDE SEQUENCE</scope>
</reference>
<organism evidence="1">
    <name type="scientific">Pseudomonas phage Ghuch01</name>
    <dbReference type="NCBI Taxonomy" id="3138535"/>
    <lineage>
        <taxon>Viruses</taxon>
        <taxon>Duplodnaviria</taxon>
        <taxon>Heunggongvirae</taxon>
        <taxon>Uroviricota</taxon>
        <taxon>Caudoviricetes</taxon>
        <taxon>Autographivirales</taxon>
        <taxon>Autotranscriptaviridae</taxon>
        <taxon>Studiervirinae</taxon>
        <taxon>Ghunavirus</taxon>
    </lineage>
</organism>